<evidence type="ECO:0000256" key="3">
    <source>
        <dbReference type="ARBA" id="ARBA00022729"/>
    </source>
</evidence>
<accession>A0A0D3R151</accession>
<name>A0A0D3R151_9RHAB</name>
<dbReference type="Proteomes" id="UP000203248">
    <property type="component" value="Segment"/>
</dbReference>
<dbReference type="SUPFAM" id="SSF161008">
    <property type="entry name" value="Viral glycoprotein ectodomain-like"/>
    <property type="match status" value="1"/>
</dbReference>
<feature type="domain" description="Spike glycoprotein G central" evidence="11">
    <location>
        <begin position="267"/>
        <end position="391"/>
    </location>
</feature>
<proteinExistence type="predicted"/>
<evidence type="ECO:0000256" key="8">
    <source>
        <dbReference type="ARBA" id="ARBA00023180"/>
    </source>
</evidence>
<evidence type="ECO:0000256" key="2">
    <source>
        <dbReference type="ARBA" id="ARBA00022692"/>
    </source>
</evidence>
<keyword evidence="6 9" id="KW-1133">Transmembrane helix</keyword>
<dbReference type="Pfam" id="PF24833">
    <property type="entry name" value="Rhabdo_glycop_CD"/>
    <property type="match status" value="1"/>
</dbReference>
<evidence type="ECO:0000256" key="6">
    <source>
        <dbReference type="ARBA" id="ARBA00022989"/>
    </source>
</evidence>
<evidence type="ECO:0000256" key="1">
    <source>
        <dbReference type="ARBA" id="ARBA00004563"/>
    </source>
</evidence>
<evidence type="ECO:0000313" key="12">
    <source>
        <dbReference type="EMBL" id="AJR28439.1"/>
    </source>
</evidence>
<dbReference type="RefSeq" id="YP_009362108.1">
    <property type="nucleotide sequence ID" value="NC_034529.1"/>
</dbReference>
<dbReference type="GeneID" id="37627541"/>
<keyword evidence="5" id="KW-0261">Viral envelope protein</keyword>
<sequence>MKEYGLILLAIGAIQIANGSLFYFPSEKDLHWHPINHTSIRCPIRSGDKYPGDSANVQFSVPYRDPKHLLNGYSCHKTKWVSECTESWYWTTDIKQYIRVLPVSKEECVNELRNREEGQSLSPFFEAPVCQWANTVRKEKDFVILNKKRMQLDPYSLEVVDPLLLTGRCKTSLDGCKTIQDGVLWFSEENPKKAMEMRVLGLKYSPKGGDMKDLVIWGEGIPLTKMSKACKMQYANTEGVRFESGFWGVPLAGTDQKFTNWKENLQDCPEGSIVKLPSAHEEIAEHQIEIDDLVLSLQCIDVINNFKNTNQISFTDLALLTPDHAGLANAYRINRGILEATTAYYYQCKLKSNVDNVICYGGQDFNIPVKWNGWVDSGTPGTASAFNGVYRKEGKIINANENLMMNRIMDEDIMMRDIQPVRHPIEIVANKNQSLPQYFFDWTGERGNPVEDVFEGVSKFWRKVIEWIAIGFFSIIGVLFFTIFVKIIWSFKRGNRKSKNSDQELNLFR</sequence>
<dbReference type="EMBL" id="KM205004">
    <property type="protein sequence ID" value="AJR28439.1"/>
    <property type="molecule type" value="Viral_cRNA"/>
</dbReference>
<reference evidence="12 13" key="1">
    <citation type="journal article" date="2015" name="PLoS Pathog.">
        <title>Evolution of genome size and complexity in the rhabdoviridae.</title>
        <authorList>
            <person name="Walker P.J."/>
            <person name="Firth C."/>
            <person name="Widen S.G."/>
            <person name="Blasdell K.R."/>
            <person name="Guzman H."/>
            <person name="Wood T.G."/>
            <person name="Paradkar P.N."/>
            <person name="Holmes E.C."/>
            <person name="Tesh R.B."/>
            <person name="Vasilakis N."/>
        </authorList>
    </citation>
    <scope>NUCLEOTIDE SEQUENCE [LARGE SCALE GENOMIC DNA]</scope>
    <source>
        <strain evidence="12 13">BeAn303197</strain>
    </source>
</reference>
<feature type="transmembrane region" description="Helical" evidence="9">
    <location>
        <begin position="467"/>
        <end position="489"/>
    </location>
</feature>
<dbReference type="OrthoDB" id="21147at10239"/>
<keyword evidence="2 9" id="KW-0812">Transmembrane</keyword>
<dbReference type="GO" id="GO:0019031">
    <property type="term" value="C:viral envelope"/>
    <property type="evidence" value="ECO:0007669"/>
    <property type="project" value="UniProtKB-KW"/>
</dbReference>
<feature type="domain" description="Spike glycoprotein fusion" evidence="10">
    <location>
        <begin position="71"/>
        <end position="169"/>
    </location>
</feature>
<evidence type="ECO:0000259" key="10">
    <source>
        <dbReference type="Pfam" id="PF00974"/>
    </source>
</evidence>
<dbReference type="KEGG" id="vg:37627541"/>
<evidence type="ECO:0000313" key="13">
    <source>
        <dbReference type="Proteomes" id="UP000203248"/>
    </source>
</evidence>
<dbReference type="Gene3D" id="2.30.29.130">
    <property type="match status" value="1"/>
</dbReference>
<keyword evidence="13" id="KW-1185">Reference proteome</keyword>
<organism evidence="12 13">
    <name type="scientific">Sena Madureira virus</name>
    <dbReference type="NCBI Taxonomy" id="1272957"/>
    <lineage>
        <taxon>Viruses</taxon>
        <taxon>Riboviria</taxon>
        <taxon>Orthornavirae</taxon>
        <taxon>Negarnaviricota</taxon>
        <taxon>Haploviricotina</taxon>
        <taxon>Monjiviricetes</taxon>
        <taxon>Mononegavirales</taxon>
        <taxon>Rhabdoviridae</taxon>
        <taxon>Alpharhabdovirinae</taxon>
        <taxon>Sripuvirus</taxon>
        <taxon>Sripuvirus madureira</taxon>
    </lineage>
</organism>
<comment type="subcellular location">
    <subcellularLocation>
        <location evidence="1">Virion membrane</location>
        <topology evidence="1">Single-pass type I membrane protein</topology>
    </subcellularLocation>
</comment>
<protein>
    <submittedName>
        <fullName evidence="12">Glycoprotein</fullName>
    </submittedName>
</protein>
<evidence type="ECO:0000256" key="5">
    <source>
        <dbReference type="ARBA" id="ARBA00022879"/>
    </source>
</evidence>
<keyword evidence="8" id="KW-0325">Glycoprotein</keyword>
<evidence type="ECO:0000256" key="4">
    <source>
        <dbReference type="ARBA" id="ARBA00022844"/>
    </source>
</evidence>
<evidence type="ECO:0000256" key="7">
    <source>
        <dbReference type="ARBA" id="ARBA00023136"/>
    </source>
</evidence>
<evidence type="ECO:0000259" key="11">
    <source>
        <dbReference type="Pfam" id="PF24833"/>
    </source>
</evidence>
<keyword evidence="3" id="KW-0732">Signal</keyword>
<dbReference type="InterPro" id="IPR055447">
    <property type="entry name" value="Rhabdo_glycop_CD"/>
</dbReference>
<keyword evidence="4" id="KW-0946">Virion</keyword>
<keyword evidence="7 9" id="KW-0472">Membrane</keyword>
<dbReference type="Pfam" id="PF00974">
    <property type="entry name" value="Rhabdo_glycop_FD"/>
    <property type="match status" value="1"/>
</dbReference>
<evidence type="ECO:0000256" key="9">
    <source>
        <dbReference type="SAM" id="Phobius"/>
    </source>
</evidence>
<dbReference type="GO" id="GO:0055036">
    <property type="term" value="C:virion membrane"/>
    <property type="evidence" value="ECO:0007669"/>
    <property type="project" value="UniProtKB-SubCell"/>
</dbReference>
<dbReference type="InterPro" id="IPR001903">
    <property type="entry name" value="Rhabdo_glycop_FD"/>
</dbReference>